<keyword evidence="5" id="KW-0675">Receptor</keyword>
<evidence type="ECO:0000259" key="4">
    <source>
        <dbReference type="Pfam" id="PF25183"/>
    </source>
</evidence>
<dbReference type="InterPro" id="IPR010917">
    <property type="entry name" value="TonB_rcpt_CS"/>
</dbReference>
<feature type="domain" description="TonB-dependent transporter Oar-like beta-barrel" evidence="4">
    <location>
        <begin position="250"/>
        <end position="1238"/>
    </location>
</feature>
<accession>A0AAU7DJA2</accession>
<dbReference type="Gene3D" id="2.60.40.1120">
    <property type="entry name" value="Carboxypeptidase-like, regulatory domain"/>
    <property type="match status" value="1"/>
</dbReference>
<dbReference type="InterPro" id="IPR057601">
    <property type="entry name" value="Oar-like_b-barrel"/>
</dbReference>
<evidence type="ECO:0000256" key="3">
    <source>
        <dbReference type="ARBA" id="ARBA00023237"/>
    </source>
</evidence>
<dbReference type="SUPFAM" id="SSF49464">
    <property type="entry name" value="Carboxypeptidase regulatory domain-like"/>
    <property type="match status" value="1"/>
</dbReference>
<protein>
    <submittedName>
        <fullName evidence="5">TonB-dependent receptor</fullName>
    </submittedName>
</protein>
<dbReference type="EMBL" id="CP121196">
    <property type="protein sequence ID" value="XBH17158.1"/>
    <property type="molecule type" value="Genomic_DNA"/>
</dbReference>
<name>A0AAU7DJA2_9BACT</name>
<dbReference type="PROSITE" id="PS01156">
    <property type="entry name" value="TONB_DEPENDENT_REC_2"/>
    <property type="match status" value="1"/>
</dbReference>
<evidence type="ECO:0000256" key="1">
    <source>
        <dbReference type="ARBA" id="ARBA00004442"/>
    </source>
</evidence>
<dbReference type="SUPFAM" id="SSF56935">
    <property type="entry name" value="Porins"/>
    <property type="match status" value="1"/>
</dbReference>
<keyword evidence="3" id="KW-0998">Cell outer membrane</keyword>
<gene>
    <name evidence="5" type="ORF">P8935_21650</name>
</gene>
<dbReference type="Pfam" id="PF25183">
    <property type="entry name" value="OMP_b-brl_4"/>
    <property type="match status" value="1"/>
</dbReference>
<keyword evidence="2" id="KW-0472">Membrane</keyword>
<dbReference type="AlphaFoldDB" id="A0AAU7DJA2"/>
<dbReference type="GO" id="GO:0009279">
    <property type="term" value="C:cell outer membrane"/>
    <property type="evidence" value="ECO:0007669"/>
    <property type="project" value="UniProtKB-SubCell"/>
</dbReference>
<comment type="subcellular location">
    <subcellularLocation>
        <location evidence="1">Cell outer membrane</location>
    </subcellularLocation>
</comment>
<dbReference type="InterPro" id="IPR008969">
    <property type="entry name" value="CarboxyPept-like_regulatory"/>
</dbReference>
<evidence type="ECO:0000256" key="2">
    <source>
        <dbReference type="ARBA" id="ARBA00023136"/>
    </source>
</evidence>
<dbReference type="Gene3D" id="2.40.170.20">
    <property type="entry name" value="TonB-dependent receptor, beta-barrel domain"/>
    <property type="match status" value="1"/>
</dbReference>
<evidence type="ECO:0000313" key="5">
    <source>
        <dbReference type="EMBL" id="XBH17158.1"/>
    </source>
</evidence>
<dbReference type="InterPro" id="IPR036942">
    <property type="entry name" value="Beta-barrel_TonB_sf"/>
</dbReference>
<dbReference type="RefSeq" id="WP_348262389.1">
    <property type="nucleotide sequence ID" value="NZ_CP121196.1"/>
</dbReference>
<reference evidence="5" key="1">
    <citation type="submission" date="2023-03" db="EMBL/GenBank/DDBJ databases">
        <title>Edaphobacter sp.</title>
        <authorList>
            <person name="Huber K.J."/>
            <person name="Papendorf J."/>
            <person name="Pilke C."/>
            <person name="Bunk B."/>
            <person name="Sproeer C."/>
            <person name="Pester M."/>
        </authorList>
    </citation>
    <scope>NUCLEOTIDE SEQUENCE</scope>
    <source>
        <strain evidence="5">DSM 110680</strain>
    </source>
</reference>
<organism evidence="5">
    <name type="scientific">Telmatobacter sp. DSM 110680</name>
    <dbReference type="NCBI Taxonomy" id="3036704"/>
    <lineage>
        <taxon>Bacteria</taxon>
        <taxon>Pseudomonadati</taxon>
        <taxon>Acidobacteriota</taxon>
        <taxon>Terriglobia</taxon>
        <taxon>Terriglobales</taxon>
        <taxon>Acidobacteriaceae</taxon>
        <taxon>Telmatobacter</taxon>
    </lineage>
</organism>
<sequence length="1245" mass="134858">MKKYAQVWISFTVCLMILLLGTVTRGQSVHGTLAGTVADSTGAVIGDAKVDIVNTRTAATYTASTTSAGFFRFEDVALGEYVVTVTAKGFKTSVTKGVLVQIGTVSSVAVTLQPGAVSEEVTVTSEGLSLETQSSDVGGVISEKQIVELPLALGGVGAMRANEAFVFLQPATTGPGAANSNNGIFLSKVAGGQNYGNEVLIDGASQQRSENGSSYDEEAPSVEALAEFRVTTSLPEAEYGRTTGGVEDFVTKSGSNVFHGTGYEIYRDTSLDANTYFNKGWRAYYCGGANDTPSCRAGWNTPPDHKHDFGGTFGGPIWIPKLYHGRDKSFFFFSWEQLKYVHGGTVTSTIPTLAERTGDFSDRLTNDRIGTNPCDGTPIYAGEIFDPATTKTVMLPGGGTAECRTAFGGNATPTNMIPSGRLSKVAQNLVAYYPQPTNSGVFNNYSQNSISPITNTTYTVRIDQNLSEKTKLWGSYSTRENDLFTGNLATLPSPVSTQGWWQDFTTHFFRVGVDYSPKPNLLNYFVLGTNRSNSKNYSQAVNLGKDWSSIVGLSNTGGKNFPLINTGDAPIGLGFGNNGDNVDNGIRLNDALVWTHGRHNVKIGGDVRFQQYSPINGRNEYINFSSNETGGAIGQGGGLGFASMMLGEADNGGTNVVLKGQRWTSWYYAMFAQDDFKITPTLTLNIGLRYDVDVPRTEAHHNTSNFSPTAIDTEYNIPGALVFGDKCTKCNTRWANTWYKDFGPRIGFAWSPEFLHQKTVVRGGSGIIYGPLVYDDFGGGTVTGYTANPNAPSHNGFDPSFEIDNGMPAFTPPPDEDPGYYNGSYLPGSYITPSAGRPATVYNWTLEVQHQIAEDLLATVGYIGNHSTNLESNLLNPNNMPSKYFSLGNALYQPFINNTAGVALPFPQFLQNWGGNPALQSALRPFPQYDFIDQGCCLENVGMSSFNALVASIQRHFHQGLNLQGSYTWGKTFTDADSALPNSGVGVSQDMDVEDLHKEKAISAMDIRHTFVVSALYELPFGKGKTFLNHGIMAQIAGGWELGTIERMQSGQPLSFGCAWGIPGFQNCIRFSHVPGASLKSAVYKKGASHIKPFVVVPPNGSLDPNTNTMFNLEYNDVTRPGSPVGNDPIAFYDVNNNYNRDCTAATLANCNGGPDLPYSFPTGLPRTTSEVRTPPYFNNDLSLIKKFPLWETYTLSVKAEFLNSFNQHTFNIPDLQPYDYGTFGLPGGTVNTPRNVQLTARFTF</sequence>
<dbReference type="Pfam" id="PF13620">
    <property type="entry name" value="CarboxypepD_reg"/>
    <property type="match status" value="1"/>
</dbReference>
<proteinExistence type="predicted"/>